<dbReference type="EC" id="1.3.1.32" evidence="5"/>
<organism evidence="5 6">
    <name type="scientific">Rhodococcus jostii (strain RHA1)</name>
    <dbReference type="NCBI Taxonomy" id="101510"/>
    <lineage>
        <taxon>Bacteria</taxon>
        <taxon>Bacillati</taxon>
        <taxon>Actinomycetota</taxon>
        <taxon>Actinomycetes</taxon>
        <taxon>Mycobacteriales</taxon>
        <taxon>Nocardiaceae</taxon>
        <taxon>Rhodococcus</taxon>
    </lineage>
</organism>
<dbReference type="PANTHER" id="PTHR11496:SF83">
    <property type="entry name" value="HYDROXYACID-OXOACID TRANSHYDROGENASE, MITOCHONDRIAL"/>
    <property type="match status" value="1"/>
</dbReference>
<evidence type="ECO:0000259" key="3">
    <source>
        <dbReference type="Pfam" id="PF00465"/>
    </source>
</evidence>
<feature type="domain" description="Fe-containing alcohol dehydrogenase-like C-terminal" evidence="4">
    <location>
        <begin position="166"/>
        <end position="346"/>
    </location>
</feature>
<dbReference type="PATRIC" id="fig|101510.16.peg.9115"/>
<dbReference type="HOGENOM" id="CLU_007207_0_1_11"/>
<evidence type="ECO:0000313" key="5">
    <source>
        <dbReference type="EMBL" id="ABH00956.1"/>
    </source>
</evidence>
<evidence type="ECO:0000256" key="1">
    <source>
        <dbReference type="ARBA" id="ARBA00023002"/>
    </source>
</evidence>
<proteinExistence type="predicted"/>
<protein>
    <submittedName>
        <fullName evidence="5">Maleylacetate reductase</fullName>
        <ecNumber evidence="5">1.3.1.32</ecNumber>
    </submittedName>
</protein>
<evidence type="ECO:0000256" key="2">
    <source>
        <dbReference type="ARBA" id="ARBA00023027"/>
    </source>
</evidence>
<feature type="domain" description="Alcohol dehydrogenase iron-type/glycerol dehydrogenase GldA" evidence="3">
    <location>
        <begin position="12"/>
        <end position="154"/>
    </location>
</feature>
<evidence type="ECO:0000259" key="4">
    <source>
        <dbReference type="Pfam" id="PF25137"/>
    </source>
</evidence>
<dbReference type="EMBL" id="CP000434">
    <property type="protein sequence ID" value="ABH00956.1"/>
    <property type="molecule type" value="Genomic_DNA"/>
</dbReference>
<geneLocation type="plasmid" evidence="5 6">
    <name>pRHL3</name>
</geneLocation>
<dbReference type="GO" id="GO:0018506">
    <property type="term" value="F:maleylacetate reductase activity"/>
    <property type="evidence" value="ECO:0007669"/>
    <property type="project" value="UniProtKB-EC"/>
</dbReference>
<gene>
    <name evidence="5" type="primary">macA</name>
    <name evidence="5" type="ordered locus">RHA1_ro11309</name>
</gene>
<name>Q0RUT0_RHOJR</name>
<dbReference type="InterPro" id="IPR039697">
    <property type="entry name" value="Alcohol_dehydrogenase_Fe"/>
</dbReference>
<reference evidence="6" key="1">
    <citation type="journal article" date="2006" name="Proc. Natl. Acad. Sci. U.S.A.">
        <title>The complete genome of Rhodococcus sp. RHA1 provides insights into a catabolic powerhouse.</title>
        <authorList>
            <person name="McLeod M.P."/>
            <person name="Warren R.L."/>
            <person name="Hsiao W.W.L."/>
            <person name="Araki N."/>
            <person name="Myhre M."/>
            <person name="Fernandes C."/>
            <person name="Miyazawa D."/>
            <person name="Wong W."/>
            <person name="Lillquist A.L."/>
            <person name="Wang D."/>
            <person name="Dosanjh M."/>
            <person name="Hara H."/>
            <person name="Petrescu A."/>
            <person name="Morin R.D."/>
            <person name="Yang G."/>
            <person name="Stott J.M."/>
            <person name="Schein J.E."/>
            <person name="Shin H."/>
            <person name="Smailus D."/>
            <person name="Siddiqui A.S."/>
            <person name="Marra M.A."/>
            <person name="Jones S.J.M."/>
            <person name="Holt R."/>
            <person name="Brinkman F.S.L."/>
            <person name="Miyauchi K."/>
            <person name="Fukuda M."/>
            <person name="Davies J.E."/>
            <person name="Mohn W.W."/>
            <person name="Eltis L.D."/>
        </authorList>
    </citation>
    <scope>NUCLEOTIDE SEQUENCE [LARGE SCALE GENOMIC DNA]</scope>
    <source>
        <strain evidence="6">RHA1</strain>
    </source>
</reference>
<dbReference type="GO" id="GO:0046872">
    <property type="term" value="F:metal ion binding"/>
    <property type="evidence" value="ECO:0007669"/>
    <property type="project" value="InterPro"/>
</dbReference>
<dbReference type="KEGG" id="rha:RHA1_ro11309"/>
<keyword evidence="5" id="KW-0614">Plasmid</keyword>
<dbReference type="CDD" id="cd08177">
    <property type="entry name" value="MAR"/>
    <property type="match status" value="1"/>
</dbReference>
<evidence type="ECO:0000313" key="6">
    <source>
        <dbReference type="Proteomes" id="UP000008710"/>
    </source>
</evidence>
<dbReference type="Pfam" id="PF25137">
    <property type="entry name" value="ADH_Fe_C"/>
    <property type="match status" value="1"/>
</dbReference>
<keyword evidence="2" id="KW-0520">NAD</keyword>
<dbReference type="RefSeq" id="WP_011600581.1">
    <property type="nucleotide sequence ID" value="NC_008271.1"/>
</dbReference>
<sequence>MLPDPFSYTALPMRVVFGRGLEPLAAEVEHLGIRRAVIISTPGPKPVVAAVTRIVGEAVVGVLAEAVMHVPVEVVDRCVQVSGDLDADGYIAVGGGSAIGLAKALALRTGLPIIAVPTTYAGSEMTPVWGITDNRIKRTGRDQAVLPRAVVYDPALSTDLPVDISVASGMNAIAHAVEGLYAPDRSPIVSLMAREGARALAAALPRVVDDPHDLPSRGEALYGAWLCGAVLGTTTMSLHHKLCHVLGGTFNLPHAHTHAIVLPHVLAFNAPFAADMVVALTDVFGDGEPWTALWNLQRSLPMPTALADIGFSATEIGEVARQVTASPYANPRPVTEDDVRVLLQRALVGHAPHPSTDMPVPSQS</sequence>
<accession>Q0RUT0</accession>
<dbReference type="Gene3D" id="3.40.50.1970">
    <property type="match status" value="1"/>
</dbReference>
<dbReference type="InterPro" id="IPR056798">
    <property type="entry name" value="ADH_Fe_C"/>
</dbReference>
<dbReference type="Gene3D" id="1.20.1090.10">
    <property type="entry name" value="Dehydroquinate synthase-like - alpha domain"/>
    <property type="match status" value="1"/>
</dbReference>
<dbReference type="InterPro" id="IPR034786">
    <property type="entry name" value="MAR"/>
</dbReference>
<dbReference type="OrthoDB" id="3812122at2"/>
<dbReference type="eggNOG" id="COG1454">
    <property type="taxonomic scope" value="Bacteria"/>
</dbReference>
<dbReference type="AlphaFoldDB" id="Q0RUT0"/>
<dbReference type="Pfam" id="PF00465">
    <property type="entry name" value="Fe-ADH"/>
    <property type="match status" value="1"/>
</dbReference>
<dbReference type="GO" id="GO:0004022">
    <property type="term" value="F:alcohol dehydrogenase (NAD+) activity"/>
    <property type="evidence" value="ECO:0007669"/>
    <property type="project" value="TreeGrafter"/>
</dbReference>
<keyword evidence="1 5" id="KW-0560">Oxidoreductase</keyword>
<dbReference type="PANTHER" id="PTHR11496">
    <property type="entry name" value="ALCOHOL DEHYDROGENASE"/>
    <property type="match status" value="1"/>
</dbReference>
<dbReference type="Proteomes" id="UP000008710">
    <property type="component" value="Plasmid pRHL3"/>
</dbReference>
<dbReference type="InterPro" id="IPR001670">
    <property type="entry name" value="ADH_Fe/GldA"/>
</dbReference>
<dbReference type="SUPFAM" id="SSF56796">
    <property type="entry name" value="Dehydroquinate synthase-like"/>
    <property type="match status" value="1"/>
</dbReference>